<dbReference type="InterPro" id="IPR002748">
    <property type="entry name" value="CbiD"/>
</dbReference>
<evidence type="ECO:0000256" key="3">
    <source>
        <dbReference type="ARBA" id="ARBA00022679"/>
    </source>
</evidence>
<reference evidence="6 7" key="1">
    <citation type="submission" date="2023-11" db="EMBL/GenBank/DDBJ databases">
        <title>Coraliomargarita sp. nov., isolated from marine algae.</title>
        <authorList>
            <person name="Lee J.K."/>
            <person name="Baek J.H."/>
            <person name="Kim J.M."/>
            <person name="Choi D.G."/>
            <person name="Jeon C.O."/>
        </authorList>
    </citation>
    <scope>NUCLEOTIDE SEQUENCE [LARGE SCALE GENOMIC DNA]</scope>
    <source>
        <strain evidence="6 7">J2-16</strain>
    </source>
</reference>
<evidence type="ECO:0000256" key="1">
    <source>
        <dbReference type="ARBA" id="ARBA00022573"/>
    </source>
</evidence>
<accession>A0ABZ0RI62</accession>
<dbReference type="EMBL" id="CP138858">
    <property type="protein sequence ID" value="WPJ94627.1"/>
    <property type="molecule type" value="Genomic_DNA"/>
</dbReference>
<dbReference type="PIRSF" id="PIRSF026782">
    <property type="entry name" value="CbiD"/>
    <property type="match status" value="1"/>
</dbReference>
<dbReference type="GO" id="GO:0032259">
    <property type="term" value="P:methylation"/>
    <property type="evidence" value="ECO:0007669"/>
    <property type="project" value="UniProtKB-KW"/>
</dbReference>
<dbReference type="RefSeq" id="WP_319831543.1">
    <property type="nucleotide sequence ID" value="NZ_CP138858.1"/>
</dbReference>
<sequence>MSDTLTHPQPAKPLRGGFSTGAYLTATAVAACHAYLGLPYVSKLKIQFADGVVRAINVDGARLHGDASAEAWSIKDAGEDVDATNGLRLTSQVNFAVDPSQSFEARAEDFVETLGAVRFILRGGSGVGLVSRDGLDVPRGKVAINPTPRRMLWTNLAALDLGPVREVLIELNIERGAEVARRTLNPKLGIENGLSVLGTTGLVIPCSHAAYIATIELMVRGVYRLGGDSVSLVTGGRSHRWLKTRYPDAEEAAIVRFGDFIRESLECCAQYHMSEVRVVCMVGKLAKYALGIPNTHAKKVEQSPEKVAELLQRLGYAEDLTAATDDCRSVRELLSRLAPEQQLRVIGLLRDEAVQQLSRWAGGAHLQIHVLDTTGEREILCESNG</sequence>
<dbReference type="PANTHER" id="PTHR35863:SF1">
    <property type="entry name" value="COBALT-PRECORRIN-5B C(1)-METHYLTRANSFERASE"/>
    <property type="match status" value="1"/>
</dbReference>
<keyword evidence="7" id="KW-1185">Reference proteome</keyword>
<evidence type="ECO:0000256" key="5">
    <source>
        <dbReference type="HAMAP-Rule" id="MF_00787"/>
    </source>
</evidence>
<dbReference type="GO" id="GO:0008168">
    <property type="term" value="F:methyltransferase activity"/>
    <property type="evidence" value="ECO:0007669"/>
    <property type="project" value="UniProtKB-KW"/>
</dbReference>
<comment type="similarity">
    <text evidence="5">Belongs to the CbiD family.</text>
</comment>
<dbReference type="Proteomes" id="UP001324993">
    <property type="component" value="Chromosome"/>
</dbReference>
<keyword evidence="4 5" id="KW-0949">S-adenosyl-L-methionine</keyword>
<evidence type="ECO:0000256" key="2">
    <source>
        <dbReference type="ARBA" id="ARBA00022603"/>
    </source>
</evidence>
<proteinExistence type="inferred from homology"/>
<keyword evidence="3 5" id="KW-0808">Transferase</keyword>
<dbReference type="HAMAP" id="MF_00787">
    <property type="entry name" value="CbiD"/>
    <property type="match status" value="1"/>
</dbReference>
<comment type="pathway">
    <text evidence="5">Cofactor biosynthesis; adenosylcobalamin biosynthesis; cob(II)yrinate a,c-diamide from sirohydrochlorin (anaerobic route): step 6/10.</text>
</comment>
<dbReference type="InterPro" id="IPR036074">
    <property type="entry name" value="CbiD_sf"/>
</dbReference>
<comment type="catalytic activity">
    <reaction evidence="5">
        <text>Co-precorrin-5B + S-adenosyl-L-methionine = Co-precorrin-6A + S-adenosyl-L-homocysteine</text>
        <dbReference type="Rhea" id="RHEA:26285"/>
        <dbReference type="ChEBI" id="CHEBI:57856"/>
        <dbReference type="ChEBI" id="CHEBI:59789"/>
        <dbReference type="ChEBI" id="CHEBI:60063"/>
        <dbReference type="ChEBI" id="CHEBI:60064"/>
        <dbReference type="EC" id="2.1.1.195"/>
    </reaction>
</comment>
<dbReference type="Gene3D" id="3.30.2110.10">
    <property type="entry name" value="CbiD-like"/>
    <property type="match status" value="1"/>
</dbReference>
<keyword evidence="2 5" id="KW-0489">Methyltransferase</keyword>
<gene>
    <name evidence="5 6" type="primary">cbiD</name>
    <name evidence="6" type="ORF">SH580_14420</name>
</gene>
<dbReference type="Pfam" id="PF01888">
    <property type="entry name" value="CbiD"/>
    <property type="match status" value="1"/>
</dbReference>
<evidence type="ECO:0000313" key="6">
    <source>
        <dbReference type="EMBL" id="WPJ94627.1"/>
    </source>
</evidence>
<keyword evidence="1 5" id="KW-0169">Cobalamin biosynthesis</keyword>
<dbReference type="SUPFAM" id="SSF111342">
    <property type="entry name" value="CbiD-like"/>
    <property type="match status" value="1"/>
</dbReference>
<protein>
    <recommendedName>
        <fullName evidence="5">Cobalt-precorrin-5B C(1)-methyltransferase</fullName>
        <ecNumber evidence="5">2.1.1.195</ecNumber>
    </recommendedName>
    <alternativeName>
        <fullName evidence="5">Cobalt-precorrin-6A synthase</fullName>
    </alternativeName>
</protein>
<organism evidence="6 7">
    <name type="scientific">Coraliomargarita algicola</name>
    <dbReference type="NCBI Taxonomy" id="3092156"/>
    <lineage>
        <taxon>Bacteria</taxon>
        <taxon>Pseudomonadati</taxon>
        <taxon>Verrucomicrobiota</taxon>
        <taxon>Opitutia</taxon>
        <taxon>Puniceicoccales</taxon>
        <taxon>Coraliomargaritaceae</taxon>
        <taxon>Coraliomargarita</taxon>
    </lineage>
</organism>
<comment type="function">
    <text evidence="5">Catalyzes the methylation of C-1 in cobalt-precorrin-5B to form cobalt-precorrin-6A.</text>
</comment>
<evidence type="ECO:0000256" key="4">
    <source>
        <dbReference type="ARBA" id="ARBA00022691"/>
    </source>
</evidence>
<dbReference type="EC" id="2.1.1.195" evidence="5"/>
<dbReference type="PANTHER" id="PTHR35863">
    <property type="entry name" value="COBALT-PRECORRIN-5B C(1)-METHYLTRANSFERASE"/>
    <property type="match status" value="1"/>
</dbReference>
<name>A0ABZ0RI62_9BACT</name>
<evidence type="ECO:0000313" key="7">
    <source>
        <dbReference type="Proteomes" id="UP001324993"/>
    </source>
</evidence>
<dbReference type="NCBIfam" id="TIGR00312">
    <property type="entry name" value="cbiD"/>
    <property type="match status" value="1"/>
</dbReference>